<evidence type="ECO:0000259" key="10">
    <source>
        <dbReference type="Pfam" id="PF01138"/>
    </source>
</evidence>
<dbReference type="Proteomes" id="UP000001064">
    <property type="component" value="Unassembled WGS sequence"/>
</dbReference>
<dbReference type="InterPro" id="IPR033196">
    <property type="entry name" value="Rrp43"/>
</dbReference>
<dbReference type="InterPro" id="IPR001247">
    <property type="entry name" value="ExoRNase_PH_dom1"/>
</dbReference>
<dbReference type="Pfam" id="PF01138">
    <property type="entry name" value="RNase_PH"/>
    <property type="match status" value="1"/>
</dbReference>
<dbReference type="SUPFAM" id="SSF55666">
    <property type="entry name" value="Ribonuclease PH domain 2-like"/>
    <property type="match status" value="1"/>
</dbReference>
<sequence>MEAFQKIHPLEFYRKFLIRSVRPDGRSLNDTRKTTISTGSVTTADGSSFVKIGNTSVVCGVRAEVGEKPSTDKSKLQSINNHENSNIFINIELGPICSNTFSSTKPSDMAMTLCSRLNSLINRLEIPDTDFYFDEEGKALWYLYVDIYCLDYDGNIYDAAVLSILSALKNVKLPKGIIENNDEYYKDLEQPLRELNIKHYLIPTSFSVIEDYILSDPSLEEEKLSTGTINITYNEHKEICLLLVTGINSISESNLKECMKKAKDRCQYIINLINTN</sequence>
<evidence type="ECO:0000256" key="2">
    <source>
        <dbReference type="ARBA" id="ARBA00004604"/>
    </source>
</evidence>
<dbReference type="EMBL" id="GL871014">
    <property type="protein sequence ID" value="EGC36893.1"/>
    <property type="molecule type" value="Genomic_DNA"/>
</dbReference>
<protein>
    <recommendedName>
        <fullName evidence="9">Ribosomal RNA-processing protein 43</fullName>
    </recommendedName>
</protein>
<reference evidence="13" key="1">
    <citation type="journal article" date="2011" name="Genome Biol.">
        <title>Comparative genomics of the social amoebae Dictyostelium discoideum and Dictyostelium purpureum.</title>
        <authorList>
            <consortium name="US DOE Joint Genome Institute (JGI-PGF)"/>
            <person name="Sucgang R."/>
            <person name="Kuo A."/>
            <person name="Tian X."/>
            <person name="Salerno W."/>
            <person name="Parikh A."/>
            <person name="Feasley C.L."/>
            <person name="Dalin E."/>
            <person name="Tu H."/>
            <person name="Huang E."/>
            <person name="Barry K."/>
            <person name="Lindquist E."/>
            <person name="Shapiro H."/>
            <person name="Bruce D."/>
            <person name="Schmutz J."/>
            <person name="Salamov A."/>
            <person name="Fey P."/>
            <person name="Gaudet P."/>
            <person name="Anjard C."/>
            <person name="Babu M.M."/>
            <person name="Basu S."/>
            <person name="Bushmanova Y."/>
            <person name="van der Wel H."/>
            <person name="Katoh-Kurasawa M."/>
            <person name="Dinh C."/>
            <person name="Coutinho P.M."/>
            <person name="Saito T."/>
            <person name="Elias M."/>
            <person name="Schaap P."/>
            <person name="Kay R.R."/>
            <person name="Henrissat B."/>
            <person name="Eichinger L."/>
            <person name="Rivero F."/>
            <person name="Putnam N.H."/>
            <person name="West C.M."/>
            <person name="Loomis W.F."/>
            <person name="Chisholm R.L."/>
            <person name="Shaulsky G."/>
            <person name="Strassmann J.E."/>
            <person name="Queller D.C."/>
            <person name="Kuspa A."/>
            <person name="Grigoriev I.V."/>
        </authorList>
    </citation>
    <scope>NUCLEOTIDE SEQUENCE [LARGE SCALE GENOMIC DNA]</scope>
    <source>
        <strain evidence="13">QSDP1</strain>
    </source>
</reference>
<dbReference type="GO" id="GO:0000467">
    <property type="term" value="P:exonucleolytic trimming to generate mature 3'-end of 5.8S rRNA from tricistronic rRNA transcript (SSU-rRNA, 5.8S rRNA, LSU-rRNA)"/>
    <property type="evidence" value="ECO:0000318"/>
    <property type="project" value="GO_Central"/>
</dbReference>
<dbReference type="GO" id="GO:0000176">
    <property type="term" value="C:nuclear exosome (RNase complex)"/>
    <property type="evidence" value="ECO:0000318"/>
    <property type="project" value="GO_Central"/>
</dbReference>
<evidence type="ECO:0000256" key="8">
    <source>
        <dbReference type="ARBA" id="ARBA00023242"/>
    </source>
</evidence>
<dbReference type="GO" id="GO:0071028">
    <property type="term" value="P:nuclear mRNA surveillance"/>
    <property type="evidence" value="ECO:0000318"/>
    <property type="project" value="GO_Central"/>
</dbReference>
<dbReference type="STRING" id="5786.F0ZGR8"/>
<dbReference type="GO" id="GO:0071035">
    <property type="term" value="P:nuclear polyadenylation-dependent rRNA catabolic process"/>
    <property type="evidence" value="ECO:0000318"/>
    <property type="project" value="GO_Central"/>
</dbReference>
<evidence type="ECO:0000256" key="7">
    <source>
        <dbReference type="ARBA" id="ARBA00022884"/>
    </source>
</evidence>
<dbReference type="InterPro" id="IPR036345">
    <property type="entry name" value="ExoRNase_PH_dom2_sf"/>
</dbReference>
<dbReference type="RefSeq" id="XP_003286615.1">
    <property type="nucleotide sequence ID" value="XM_003286567.1"/>
</dbReference>
<proteinExistence type="inferred from homology"/>
<feature type="domain" description="Exoribonuclease phosphorolytic" evidence="10">
    <location>
        <begin position="31"/>
        <end position="174"/>
    </location>
</feature>
<evidence type="ECO:0000313" key="13">
    <source>
        <dbReference type="Proteomes" id="UP000001064"/>
    </source>
</evidence>
<dbReference type="FunFam" id="3.30.230.70:FF:000090">
    <property type="entry name" value="Uncharacterized protein"/>
    <property type="match status" value="1"/>
</dbReference>
<keyword evidence="6" id="KW-0271">Exosome</keyword>
<dbReference type="PANTHER" id="PTHR11097:SF9">
    <property type="entry name" value="EXOSOME COMPLEX COMPONENT RRP43"/>
    <property type="match status" value="1"/>
</dbReference>
<dbReference type="GO" id="GO:0034473">
    <property type="term" value="P:U1 snRNA 3'-end processing"/>
    <property type="evidence" value="ECO:0000318"/>
    <property type="project" value="GO_Central"/>
</dbReference>
<dbReference type="VEuPathDB" id="AmoebaDB:DICPUDRAFT_31155"/>
<comment type="similarity">
    <text evidence="3">Belongs to the RNase PH family.</text>
</comment>
<dbReference type="AlphaFoldDB" id="F0ZGR8"/>
<keyword evidence="4" id="KW-0963">Cytoplasm</keyword>
<dbReference type="GO" id="GO:0005730">
    <property type="term" value="C:nucleolus"/>
    <property type="evidence" value="ECO:0007669"/>
    <property type="project" value="UniProtKB-SubCell"/>
</dbReference>
<evidence type="ECO:0000256" key="5">
    <source>
        <dbReference type="ARBA" id="ARBA00022552"/>
    </source>
</evidence>
<dbReference type="OrthoDB" id="45882at2759"/>
<dbReference type="SUPFAM" id="SSF54211">
    <property type="entry name" value="Ribosomal protein S5 domain 2-like"/>
    <property type="match status" value="1"/>
</dbReference>
<dbReference type="Pfam" id="PF03725">
    <property type="entry name" value="RNase_PH_C"/>
    <property type="match status" value="1"/>
</dbReference>
<accession>F0ZGR8</accession>
<keyword evidence="7" id="KW-0694">RNA-binding</keyword>
<dbReference type="InParanoid" id="F0ZGR8"/>
<dbReference type="InterPro" id="IPR027408">
    <property type="entry name" value="PNPase/RNase_PH_dom_sf"/>
</dbReference>
<keyword evidence="5" id="KW-0698">rRNA processing</keyword>
<evidence type="ECO:0000256" key="1">
    <source>
        <dbReference type="ARBA" id="ARBA00004496"/>
    </source>
</evidence>
<evidence type="ECO:0000256" key="3">
    <source>
        <dbReference type="ARBA" id="ARBA00006678"/>
    </source>
</evidence>
<dbReference type="GeneID" id="10503989"/>
<dbReference type="GO" id="GO:0034475">
    <property type="term" value="P:U4 snRNA 3'-end processing"/>
    <property type="evidence" value="ECO:0000318"/>
    <property type="project" value="GO_Central"/>
</dbReference>
<dbReference type="InterPro" id="IPR015847">
    <property type="entry name" value="ExoRNase_PH_dom2"/>
</dbReference>
<organism evidence="12 13">
    <name type="scientific">Dictyostelium purpureum</name>
    <name type="common">Slime mold</name>
    <dbReference type="NCBI Taxonomy" id="5786"/>
    <lineage>
        <taxon>Eukaryota</taxon>
        <taxon>Amoebozoa</taxon>
        <taxon>Evosea</taxon>
        <taxon>Eumycetozoa</taxon>
        <taxon>Dictyostelia</taxon>
        <taxon>Dictyosteliales</taxon>
        <taxon>Dictyosteliaceae</taxon>
        <taxon>Dictyostelium</taxon>
    </lineage>
</organism>
<evidence type="ECO:0000256" key="4">
    <source>
        <dbReference type="ARBA" id="ARBA00022490"/>
    </source>
</evidence>
<feature type="domain" description="Exoribonuclease phosphorolytic" evidence="11">
    <location>
        <begin position="200"/>
        <end position="264"/>
    </location>
</feature>
<name>F0ZGR8_DICPU</name>
<evidence type="ECO:0000256" key="9">
    <source>
        <dbReference type="ARBA" id="ARBA00030617"/>
    </source>
</evidence>
<dbReference type="GO" id="GO:0034476">
    <property type="term" value="P:U5 snRNA 3'-end processing"/>
    <property type="evidence" value="ECO:0000318"/>
    <property type="project" value="GO_Central"/>
</dbReference>
<dbReference type="InterPro" id="IPR020568">
    <property type="entry name" value="Ribosomal_Su5_D2-typ_SF"/>
</dbReference>
<dbReference type="CDD" id="cd11369">
    <property type="entry name" value="RNase_PH_RRP43"/>
    <property type="match status" value="1"/>
</dbReference>
<dbReference type="GO" id="GO:0035925">
    <property type="term" value="F:mRNA 3'-UTR AU-rich region binding"/>
    <property type="evidence" value="ECO:0000318"/>
    <property type="project" value="GO_Central"/>
</dbReference>
<evidence type="ECO:0000259" key="11">
    <source>
        <dbReference type="Pfam" id="PF03725"/>
    </source>
</evidence>
<dbReference type="Gene3D" id="3.30.230.70">
    <property type="entry name" value="GHMP Kinase, N-terminal domain"/>
    <property type="match status" value="1"/>
</dbReference>
<dbReference type="KEGG" id="dpp:DICPUDRAFT_31155"/>
<gene>
    <name evidence="12" type="ORF">DICPUDRAFT_31155</name>
</gene>
<comment type="subcellular location">
    <subcellularLocation>
        <location evidence="1">Cytoplasm</location>
    </subcellularLocation>
    <subcellularLocation>
        <location evidence="2">Nucleus</location>
        <location evidence="2">Nucleolus</location>
    </subcellularLocation>
</comment>
<keyword evidence="8" id="KW-0539">Nucleus</keyword>
<dbReference type="OMA" id="EIKAFWV"/>
<evidence type="ECO:0000313" key="12">
    <source>
        <dbReference type="EMBL" id="EGC36893.1"/>
    </source>
</evidence>
<dbReference type="GO" id="GO:0000177">
    <property type="term" value="C:cytoplasmic exosome (RNase complex)"/>
    <property type="evidence" value="ECO:0000318"/>
    <property type="project" value="GO_Central"/>
</dbReference>
<dbReference type="InterPro" id="IPR050590">
    <property type="entry name" value="Exosome_comp_Rrp42_subfam"/>
</dbReference>
<dbReference type="GO" id="GO:0016075">
    <property type="term" value="P:rRNA catabolic process"/>
    <property type="evidence" value="ECO:0000318"/>
    <property type="project" value="GO_Central"/>
</dbReference>
<dbReference type="FunCoup" id="F0ZGR8">
    <property type="interactions" value="508"/>
</dbReference>
<dbReference type="eggNOG" id="KOG1613">
    <property type="taxonomic scope" value="Eukaryota"/>
</dbReference>
<keyword evidence="13" id="KW-1185">Reference proteome</keyword>
<evidence type="ECO:0000256" key="6">
    <source>
        <dbReference type="ARBA" id="ARBA00022835"/>
    </source>
</evidence>
<dbReference type="GO" id="GO:0071038">
    <property type="term" value="P:TRAMP-dependent tRNA surveillance pathway"/>
    <property type="evidence" value="ECO:0000318"/>
    <property type="project" value="GO_Central"/>
</dbReference>
<dbReference type="PANTHER" id="PTHR11097">
    <property type="entry name" value="EXOSOME COMPLEX EXONUCLEASE RIBOSOMAL RNA PROCESSING PROTEIN"/>
    <property type="match status" value="1"/>
</dbReference>